<sequence>MPATTAAQKVRKGSKLTMTKKTRSTVHFHRPKTLALARNPKYARRAVPQPAPMDKFNILRFPVTTEAAMKMVEDENTIVFLVDRRANKGAIAQAFKSCYEISPARVNTLIKPDGSKKAFVRIPAGTAAVDVASKVGLL</sequence>
<evidence type="ECO:0000256" key="1">
    <source>
        <dbReference type="ARBA" id="ARBA00006700"/>
    </source>
</evidence>
<name>A0A8J6B0I7_9EUKA</name>
<comment type="caution">
    <text evidence="7">The sequence shown here is derived from an EMBL/GenBank/DDBJ whole genome shotgun (WGS) entry which is preliminary data.</text>
</comment>
<dbReference type="GO" id="GO:0019843">
    <property type="term" value="F:rRNA binding"/>
    <property type="evidence" value="ECO:0007669"/>
    <property type="project" value="UniProtKB-KW"/>
</dbReference>
<dbReference type="InterPro" id="IPR012678">
    <property type="entry name" value="Ribosomal_uL23/eL15/eS24_sf"/>
</dbReference>
<evidence type="ECO:0000256" key="4">
    <source>
        <dbReference type="ARBA" id="ARBA00022980"/>
    </source>
</evidence>
<reference evidence="7" key="1">
    <citation type="submission" date="2021-05" db="EMBL/GenBank/DDBJ databases">
        <title>A free-living protist that lacks canonical eukaryotic 1 DNA replication and segregation systems.</title>
        <authorList>
            <person name="Salas-Leiva D.E."/>
            <person name="Tromer E.C."/>
            <person name="Curtis B.A."/>
            <person name="Jerlstrom-Hultqvist J."/>
            <person name="Kolisko M."/>
            <person name="Yi Z."/>
            <person name="Salas-Leiva J.S."/>
            <person name="Gallot-Lavallee L."/>
            <person name="Kops G.J.P.L."/>
            <person name="Archibald J.M."/>
            <person name="Simpson A.G.B."/>
            <person name="Roger A.J."/>
        </authorList>
    </citation>
    <scope>NUCLEOTIDE SEQUENCE</scope>
    <source>
        <strain evidence="7">BICM</strain>
    </source>
</reference>
<keyword evidence="8" id="KW-1185">Reference proteome</keyword>
<accession>A0A8J6B0I7</accession>
<dbReference type="GO" id="GO:0005840">
    <property type="term" value="C:ribosome"/>
    <property type="evidence" value="ECO:0007669"/>
    <property type="project" value="UniProtKB-KW"/>
</dbReference>
<dbReference type="InterPro" id="IPR013025">
    <property type="entry name" value="Ribosomal_uL23-like"/>
</dbReference>
<evidence type="ECO:0000256" key="5">
    <source>
        <dbReference type="ARBA" id="ARBA00023274"/>
    </source>
</evidence>
<evidence type="ECO:0000259" key="6">
    <source>
        <dbReference type="Pfam" id="PF03939"/>
    </source>
</evidence>
<dbReference type="HAMAP" id="MF_01369_A">
    <property type="entry name" value="Ribosomal_uL23_A"/>
    <property type="match status" value="1"/>
</dbReference>
<dbReference type="AlphaFoldDB" id="A0A8J6B0I7"/>
<dbReference type="GO" id="GO:0006412">
    <property type="term" value="P:translation"/>
    <property type="evidence" value="ECO:0007669"/>
    <property type="project" value="InterPro"/>
</dbReference>
<dbReference type="GO" id="GO:1990904">
    <property type="term" value="C:ribonucleoprotein complex"/>
    <property type="evidence" value="ECO:0007669"/>
    <property type="project" value="UniProtKB-KW"/>
</dbReference>
<dbReference type="Proteomes" id="UP000717585">
    <property type="component" value="Unassembled WGS sequence"/>
</dbReference>
<dbReference type="SUPFAM" id="SSF54189">
    <property type="entry name" value="Ribosomal proteins S24e, L23 and L15e"/>
    <property type="match status" value="1"/>
</dbReference>
<dbReference type="PANTHER" id="PTHR11620">
    <property type="entry name" value="60S RIBOSOMAL PROTEIN L23A"/>
    <property type="match status" value="1"/>
</dbReference>
<dbReference type="EMBL" id="JAHDYR010000053">
    <property type="protein sequence ID" value="KAG9391654.1"/>
    <property type="molecule type" value="Genomic_DNA"/>
</dbReference>
<dbReference type="Pfam" id="PF03939">
    <property type="entry name" value="Ribosomal_L23eN"/>
    <property type="match status" value="1"/>
</dbReference>
<dbReference type="Gene3D" id="3.30.70.330">
    <property type="match status" value="1"/>
</dbReference>
<dbReference type="OrthoDB" id="1267328at2759"/>
<evidence type="ECO:0000256" key="2">
    <source>
        <dbReference type="ARBA" id="ARBA00022730"/>
    </source>
</evidence>
<organism evidence="7 8">
    <name type="scientific">Carpediemonas membranifera</name>
    <dbReference type="NCBI Taxonomy" id="201153"/>
    <lineage>
        <taxon>Eukaryota</taxon>
        <taxon>Metamonada</taxon>
        <taxon>Carpediemonas-like organisms</taxon>
        <taxon>Carpediemonas</taxon>
    </lineage>
</organism>
<evidence type="ECO:0000256" key="3">
    <source>
        <dbReference type="ARBA" id="ARBA00022884"/>
    </source>
</evidence>
<comment type="similarity">
    <text evidence="1">Belongs to the universal ribosomal protein uL23 family.</text>
</comment>
<dbReference type="FunFam" id="3.30.70.330:FF:000532">
    <property type="entry name" value="50S ribosomal protein L23"/>
    <property type="match status" value="1"/>
</dbReference>
<keyword evidence="2" id="KW-0699">rRNA-binding</keyword>
<gene>
    <name evidence="7" type="ORF">J8273_6419</name>
</gene>
<dbReference type="InterPro" id="IPR012677">
    <property type="entry name" value="Nucleotide-bd_a/b_plait_sf"/>
</dbReference>
<protein>
    <submittedName>
        <fullName evidence="7">Ribosomal protein L25/L23</fullName>
    </submittedName>
</protein>
<keyword evidence="3" id="KW-0694">RNA-binding</keyword>
<evidence type="ECO:0000313" key="7">
    <source>
        <dbReference type="EMBL" id="KAG9391654.1"/>
    </source>
</evidence>
<proteinExistence type="inferred from homology"/>
<keyword evidence="5" id="KW-0687">Ribonucleoprotein</keyword>
<dbReference type="Pfam" id="PF00276">
    <property type="entry name" value="Ribosomal_L23"/>
    <property type="match status" value="1"/>
</dbReference>
<keyword evidence="4 7" id="KW-0689">Ribosomal protein</keyword>
<evidence type="ECO:0000313" key="8">
    <source>
        <dbReference type="Proteomes" id="UP000717585"/>
    </source>
</evidence>
<dbReference type="InterPro" id="IPR005633">
    <property type="entry name" value="Ribosomal_uL23_N"/>
</dbReference>
<dbReference type="NCBIfam" id="NF011118">
    <property type="entry name" value="PRK14548.1"/>
    <property type="match status" value="1"/>
</dbReference>
<dbReference type="GO" id="GO:0003735">
    <property type="term" value="F:structural constituent of ribosome"/>
    <property type="evidence" value="ECO:0007669"/>
    <property type="project" value="InterPro"/>
</dbReference>
<feature type="domain" description="Large ribosomal subunit protein uL23 N-terminal" evidence="6">
    <location>
        <begin position="3"/>
        <end position="49"/>
    </location>
</feature>